<gene>
    <name evidence="1" type="ORF">BofuT4_uP012330.1</name>
</gene>
<dbReference type="HOGENOM" id="CLU_2867382_0_0_1"/>
<dbReference type="AlphaFoldDB" id="G2XSC0"/>
<evidence type="ECO:0000313" key="2">
    <source>
        <dbReference type="Proteomes" id="UP000008177"/>
    </source>
</evidence>
<dbReference type="Proteomes" id="UP000008177">
    <property type="component" value="Unplaced contigs"/>
</dbReference>
<dbReference type="EMBL" id="FQ790260">
    <property type="protein sequence ID" value="CCD43557.1"/>
    <property type="molecule type" value="Genomic_DNA"/>
</dbReference>
<sequence>MNPSLATIFLIHFEQTSSESLTILPTSNLSHSTQMDVSRTSCTSCTEIRRSKVAVFQFFIVAQT</sequence>
<evidence type="ECO:0000313" key="1">
    <source>
        <dbReference type="EMBL" id="CCD43557.1"/>
    </source>
</evidence>
<protein>
    <submittedName>
        <fullName evidence="1">Uncharacterized protein</fullName>
    </submittedName>
</protein>
<organism evidence="1 2">
    <name type="scientific">Botryotinia fuckeliana (strain T4)</name>
    <name type="common">Noble rot fungus</name>
    <name type="synonym">Botrytis cinerea</name>
    <dbReference type="NCBI Taxonomy" id="999810"/>
    <lineage>
        <taxon>Eukaryota</taxon>
        <taxon>Fungi</taxon>
        <taxon>Dikarya</taxon>
        <taxon>Ascomycota</taxon>
        <taxon>Pezizomycotina</taxon>
        <taxon>Leotiomycetes</taxon>
        <taxon>Helotiales</taxon>
        <taxon>Sclerotiniaceae</taxon>
        <taxon>Botrytis</taxon>
    </lineage>
</organism>
<proteinExistence type="predicted"/>
<accession>G2XSC0</accession>
<name>G2XSC0_BOTF4</name>
<dbReference type="InParanoid" id="G2XSC0"/>
<reference evidence="2" key="1">
    <citation type="journal article" date="2011" name="PLoS Genet.">
        <title>Genomic analysis of the necrotrophic fungal pathogens Sclerotinia sclerotiorum and Botrytis cinerea.</title>
        <authorList>
            <person name="Amselem J."/>
            <person name="Cuomo C.A."/>
            <person name="van Kan J.A."/>
            <person name="Viaud M."/>
            <person name="Benito E.P."/>
            <person name="Couloux A."/>
            <person name="Coutinho P.M."/>
            <person name="de Vries R.P."/>
            <person name="Dyer P.S."/>
            <person name="Fillinger S."/>
            <person name="Fournier E."/>
            <person name="Gout L."/>
            <person name="Hahn M."/>
            <person name="Kohn L."/>
            <person name="Lapalu N."/>
            <person name="Plummer K.M."/>
            <person name="Pradier J.M."/>
            <person name="Quevillon E."/>
            <person name="Sharon A."/>
            <person name="Simon A."/>
            <person name="ten Have A."/>
            <person name="Tudzynski B."/>
            <person name="Tudzynski P."/>
            <person name="Wincker P."/>
            <person name="Andrew M."/>
            <person name="Anthouard V."/>
            <person name="Beever R.E."/>
            <person name="Beffa R."/>
            <person name="Benoit I."/>
            <person name="Bouzid O."/>
            <person name="Brault B."/>
            <person name="Chen Z."/>
            <person name="Choquer M."/>
            <person name="Collemare J."/>
            <person name="Cotton P."/>
            <person name="Danchin E.G."/>
            <person name="Da Silva C."/>
            <person name="Gautier A."/>
            <person name="Giraud C."/>
            <person name="Giraud T."/>
            <person name="Gonzalez C."/>
            <person name="Grossetete S."/>
            <person name="Guldener U."/>
            <person name="Henrissat B."/>
            <person name="Howlett B.J."/>
            <person name="Kodira C."/>
            <person name="Kretschmer M."/>
            <person name="Lappartient A."/>
            <person name="Leroch M."/>
            <person name="Levis C."/>
            <person name="Mauceli E."/>
            <person name="Neuveglise C."/>
            <person name="Oeser B."/>
            <person name="Pearson M."/>
            <person name="Poulain J."/>
            <person name="Poussereau N."/>
            <person name="Quesneville H."/>
            <person name="Rascle C."/>
            <person name="Schumacher J."/>
            <person name="Segurens B."/>
            <person name="Sexton A."/>
            <person name="Silva E."/>
            <person name="Sirven C."/>
            <person name="Soanes D.M."/>
            <person name="Talbot N.J."/>
            <person name="Templeton M."/>
            <person name="Yandava C."/>
            <person name="Yarden O."/>
            <person name="Zeng Q."/>
            <person name="Rollins J.A."/>
            <person name="Lebrun M.H."/>
            <person name="Dickman M."/>
        </authorList>
    </citation>
    <scope>NUCLEOTIDE SEQUENCE [LARGE SCALE GENOMIC DNA]</scope>
    <source>
        <strain evidence="2">T4</strain>
    </source>
</reference>